<evidence type="ECO:0000313" key="4">
    <source>
        <dbReference type="EMBL" id="HHQ16964.1"/>
    </source>
</evidence>
<proteinExistence type="predicted"/>
<evidence type="ECO:0008006" key="5">
    <source>
        <dbReference type="Google" id="ProtNLM"/>
    </source>
</evidence>
<feature type="domain" description="Bacterial repeat" evidence="3">
    <location>
        <begin position="450"/>
        <end position="528"/>
    </location>
</feature>
<dbReference type="PANTHER" id="PTHR42754:SF1">
    <property type="entry name" value="LIPOPROTEIN"/>
    <property type="match status" value="1"/>
</dbReference>
<feature type="domain" description="Yeast cell wall synthesis Kre9/Knh1-like N-terminal" evidence="2">
    <location>
        <begin position="763"/>
        <end position="838"/>
    </location>
</feature>
<evidence type="ECO:0000256" key="1">
    <source>
        <dbReference type="ARBA" id="ARBA00022729"/>
    </source>
</evidence>
<name>A0A7V5XIA6_9BACT</name>
<sequence length="955" mass="104116">MAYKLKNLWKKGVLLLFVILLVSLFSISVALEVKGQDVTKKYGELLVVEWEKTFRGSTEDEPDDRAYSIEVAADGGYVLVGDANGKAWVVKVDQTGSVIWERVLAGSEGCLTCYYPRSISRTSDGNFVVGGYYYKSILPNSGYFPFLAKLNAEGSILWMSEEWVDANGSYISGTLYSARETTDGGYVVLVNRNNHISLVKINSQGAMLWEKKFIHGAVDFGLSLQQTSDRGYIIVGWTATTTQASSCDVYLIKTDSYGNMVWEKTFGGGDHDAGYSVQEVADGYIVAGLTRSYGAGEEDIYLVKIDTQGNIVWSKTYGGDKFDSAFSILQAFDGGFVIVGTTSSFGPETLIKEVIDTSADYYRFLEELNRARYYKGDNIYLIRTSADGSLLWAVNLGGNGVDRAYSVRQTLDGGFILAGTTNSHKSNDNNGTDFYLLKIASEFPTTYTLTITKTGTGFGTVTSNPAGISCGSDCSEVYTAGTVVTLTATPSSGSTFSGWGGDCSSCGGNPNCQVSMTSNKSCVATFNQYITSSILYANDIFSLYTIDVNNGDIRKVGDIGIDWVSDIAFYGDTLYGITLLNHSSENSTSQFLIIDRATGIGRVIGDTGFKFLSGLAVSSNGTIYAVSEANEDYIVSCRLIKIDPQTGRGTLIKDFGTQLSCYDLAFAPNGELYATVESNNKYYLTKIDLSRGNINLIGEIGYEHVWGISFIDNLLYGVTWFNGELIEIDTNTGAGRLISDTNLSFYGLTTYSLSGLVNLRLITPNGREEVPAGGNYTITWQAPQNAHHFTLQLSTDNRQTWSVIKRNVTGNSYNWKVPVPENNKRQSFIRVIAFDSANNRIGSDRSDRAFTIEVVKVTSPNGGETLKSGSTYTITWRTNQTIRPVAKVSLSYTTDGGATWKGIKTFTGTNPGSFRWKVPAVDSPKTQCKIRVILRDSAGAVVGSDVSDSYFTINP</sequence>
<keyword evidence="1" id="KW-0732">Signal</keyword>
<organism evidence="4">
    <name type="scientific">Thermodesulfobacterium geofontis</name>
    <dbReference type="NCBI Taxonomy" id="1295609"/>
    <lineage>
        <taxon>Bacteria</taxon>
        <taxon>Pseudomonadati</taxon>
        <taxon>Thermodesulfobacteriota</taxon>
        <taxon>Thermodesulfobacteria</taxon>
        <taxon>Thermodesulfobacteriales</taxon>
        <taxon>Thermodesulfobacteriaceae</taxon>
        <taxon>Thermodesulfobacterium</taxon>
    </lineage>
</organism>
<dbReference type="EMBL" id="DRWR01000144">
    <property type="protein sequence ID" value="HHQ16964.1"/>
    <property type="molecule type" value="Genomic_DNA"/>
</dbReference>
<comment type="caution">
    <text evidence="4">The sequence shown here is derived from an EMBL/GenBank/DDBJ whole genome shotgun (WGS) entry which is preliminary data.</text>
</comment>
<dbReference type="PANTHER" id="PTHR42754">
    <property type="entry name" value="ENDOGLUCANASE"/>
    <property type="match status" value="1"/>
</dbReference>
<dbReference type="Pfam" id="PF18998">
    <property type="entry name" value="Flg_new_2"/>
    <property type="match status" value="1"/>
</dbReference>
<dbReference type="SUPFAM" id="SSF50998">
    <property type="entry name" value="Quinoprotein alcohol dehydrogenase-like"/>
    <property type="match status" value="1"/>
</dbReference>
<dbReference type="AlphaFoldDB" id="A0A7V5XIA6"/>
<dbReference type="Gene3D" id="2.60.40.10">
    <property type="entry name" value="Immunoglobulins"/>
    <property type="match status" value="1"/>
</dbReference>
<protein>
    <recommendedName>
        <fullName evidence="5">Bacterial repeat domain-containing protein</fullName>
    </recommendedName>
</protein>
<dbReference type="InterPro" id="IPR011047">
    <property type="entry name" value="Quinoprotein_ADH-like_sf"/>
</dbReference>
<evidence type="ECO:0000259" key="2">
    <source>
        <dbReference type="Pfam" id="PF10342"/>
    </source>
</evidence>
<gene>
    <name evidence="4" type="ORF">ENM15_09175</name>
</gene>
<dbReference type="SUPFAM" id="SSF63825">
    <property type="entry name" value="YWTD domain"/>
    <property type="match status" value="1"/>
</dbReference>
<evidence type="ECO:0000259" key="3">
    <source>
        <dbReference type="Pfam" id="PF18998"/>
    </source>
</evidence>
<dbReference type="InterPro" id="IPR013783">
    <property type="entry name" value="Ig-like_fold"/>
</dbReference>
<dbReference type="InterPro" id="IPR011042">
    <property type="entry name" value="6-blade_b-propeller_TolB-like"/>
</dbReference>
<dbReference type="Pfam" id="PF10342">
    <property type="entry name" value="Kre9_KNH"/>
    <property type="match status" value="1"/>
</dbReference>
<dbReference type="InterPro" id="IPR018466">
    <property type="entry name" value="Kre9/Knh1-like_N"/>
</dbReference>
<reference evidence="4" key="1">
    <citation type="journal article" date="2020" name="mSystems">
        <title>Genome- and Community-Level Interaction Insights into Carbon Utilization and Element Cycling Functions of Hydrothermarchaeota in Hydrothermal Sediment.</title>
        <authorList>
            <person name="Zhou Z."/>
            <person name="Liu Y."/>
            <person name="Xu W."/>
            <person name="Pan J."/>
            <person name="Luo Z.H."/>
            <person name="Li M."/>
        </authorList>
    </citation>
    <scope>NUCLEOTIDE SEQUENCE [LARGE SCALE GENOMIC DNA]</scope>
    <source>
        <strain evidence="4">SpSt-106</strain>
    </source>
</reference>
<dbReference type="Gene3D" id="2.120.10.30">
    <property type="entry name" value="TolB, C-terminal domain"/>
    <property type="match status" value="1"/>
</dbReference>
<accession>A0A7V5XIA6</accession>
<dbReference type="InterPro" id="IPR044060">
    <property type="entry name" value="Bacterial_rp_domain"/>
</dbReference>